<name>A0ABD3KQA7_EUCGL</name>
<evidence type="ECO:0000313" key="1">
    <source>
        <dbReference type="EMBL" id="KAL3741264.1"/>
    </source>
</evidence>
<dbReference type="EMBL" id="JBJKBG010000004">
    <property type="protein sequence ID" value="KAL3741264.1"/>
    <property type="molecule type" value="Genomic_DNA"/>
</dbReference>
<dbReference type="Proteomes" id="UP001634007">
    <property type="component" value="Unassembled WGS sequence"/>
</dbReference>
<comment type="caution">
    <text evidence="1">The sequence shown here is derived from an EMBL/GenBank/DDBJ whole genome shotgun (WGS) entry which is preliminary data.</text>
</comment>
<reference evidence="1 2" key="1">
    <citation type="submission" date="2024-11" db="EMBL/GenBank/DDBJ databases">
        <title>Chromosome-level genome assembly of Eucalyptus globulus Labill. provides insights into its genome evolution.</title>
        <authorList>
            <person name="Li X."/>
        </authorList>
    </citation>
    <scope>NUCLEOTIDE SEQUENCE [LARGE SCALE GENOMIC DNA]</scope>
    <source>
        <strain evidence="1">CL2024</strain>
        <tissue evidence="1">Fresh tender leaves</tissue>
    </source>
</reference>
<keyword evidence="2" id="KW-1185">Reference proteome</keyword>
<accession>A0ABD3KQA7</accession>
<proteinExistence type="predicted"/>
<evidence type="ECO:0000313" key="2">
    <source>
        <dbReference type="Proteomes" id="UP001634007"/>
    </source>
</evidence>
<sequence>MGNCLVSNKVFARGHEDGVSQSKLEPAIRVDGGKNKNEKMKKSVCFKLKEDDDEVVGDNRPCIRRWLVTKEELKQILKHTQDRKFSSVEQLLSGLKLRNRSMSEVRIGDRGFDGNNRRLHLESILEDH</sequence>
<protein>
    <submittedName>
        <fullName evidence="1">Uncharacterized protein</fullName>
    </submittedName>
</protein>
<dbReference type="AlphaFoldDB" id="A0ABD3KQA7"/>
<gene>
    <name evidence="1" type="ORF">ACJRO7_016835</name>
</gene>
<organism evidence="1 2">
    <name type="scientific">Eucalyptus globulus</name>
    <name type="common">Tasmanian blue gum</name>
    <dbReference type="NCBI Taxonomy" id="34317"/>
    <lineage>
        <taxon>Eukaryota</taxon>
        <taxon>Viridiplantae</taxon>
        <taxon>Streptophyta</taxon>
        <taxon>Embryophyta</taxon>
        <taxon>Tracheophyta</taxon>
        <taxon>Spermatophyta</taxon>
        <taxon>Magnoliopsida</taxon>
        <taxon>eudicotyledons</taxon>
        <taxon>Gunneridae</taxon>
        <taxon>Pentapetalae</taxon>
        <taxon>rosids</taxon>
        <taxon>malvids</taxon>
        <taxon>Myrtales</taxon>
        <taxon>Myrtaceae</taxon>
        <taxon>Myrtoideae</taxon>
        <taxon>Eucalypteae</taxon>
        <taxon>Eucalyptus</taxon>
    </lineage>
</organism>